<gene>
    <name evidence="3" type="ORF">ENP86_09465</name>
</gene>
<dbReference type="GO" id="GO:0016757">
    <property type="term" value="F:glycosyltransferase activity"/>
    <property type="evidence" value="ECO:0007669"/>
    <property type="project" value="InterPro"/>
</dbReference>
<dbReference type="InterPro" id="IPR028098">
    <property type="entry name" value="Glyco_trans_4-like_N"/>
</dbReference>
<feature type="domain" description="Glycosyltransferase subfamily 4-like N-terminal" evidence="2">
    <location>
        <begin position="5"/>
        <end position="154"/>
    </location>
</feature>
<dbReference type="PANTHER" id="PTHR12526:SF638">
    <property type="entry name" value="SPORE COAT PROTEIN SA"/>
    <property type="match status" value="1"/>
</dbReference>
<dbReference type="AlphaFoldDB" id="A0A7V1EIM6"/>
<dbReference type="EMBL" id="DSKY01000021">
    <property type="protein sequence ID" value="HDY59761.1"/>
    <property type="molecule type" value="Genomic_DNA"/>
</dbReference>
<evidence type="ECO:0000313" key="3">
    <source>
        <dbReference type="EMBL" id="HDY59761.1"/>
    </source>
</evidence>
<proteinExistence type="predicted"/>
<dbReference type="PANTHER" id="PTHR12526">
    <property type="entry name" value="GLYCOSYLTRANSFERASE"/>
    <property type="match status" value="1"/>
</dbReference>
<evidence type="ECO:0000259" key="2">
    <source>
        <dbReference type="Pfam" id="PF13477"/>
    </source>
</evidence>
<dbReference type="SUPFAM" id="SSF53756">
    <property type="entry name" value="UDP-Glycosyltransferase/glycogen phosphorylase"/>
    <property type="match status" value="1"/>
</dbReference>
<dbReference type="Pfam" id="PF13477">
    <property type="entry name" value="Glyco_trans_4_2"/>
    <property type="match status" value="1"/>
</dbReference>
<dbReference type="Gene3D" id="3.40.50.2000">
    <property type="entry name" value="Glycogen Phosphorylase B"/>
    <property type="match status" value="2"/>
</dbReference>
<feature type="domain" description="Glycosyl transferase family 1" evidence="1">
    <location>
        <begin position="185"/>
        <end position="352"/>
    </location>
</feature>
<evidence type="ECO:0000259" key="1">
    <source>
        <dbReference type="Pfam" id="PF00534"/>
    </source>
</evidence>
<dbReference type="Pfam" id="PF00534">
    <property type="entry name" value="Glycos_transf_1"/>
    <property type="match status" value="1"/>
</dbReference>
<sequence length="373" mass="43338">MHKYRIILSANTTWYLYNFRLPLIKELLKRGYKVYILSPEDKYVGLLEKMNISHIDIKINRSGINPLEDILLLAKFVQIYKKYKPDIVQHFTVKPVIYGTIAARITNIRYIYNMITGLGYVFTAVSFKKRFVQFITRLMYKKVLKYSTHIFFQNKEDCNYFFKHKLVQLEKTSIVPGTGVDLEKFSPVVKNNRKEITFIFSGRLLWDKGVGDFVEAARRLKQKYKNIHFWVAGPVDLQNPRGIPPEQLNQWSREGIIKYLGMTDNIKQYLHNADVIVLPSYYREGIPLSLLEGAACGLPIITTDSYGCREVVIEGKNGYLVPIKNVDALVNAMGNFIENPELINEMGRASRKIAEEKFDSKKIVHMILQKYPF</sequence>
<comment type="caution">
    <text evidence="3">The sequence shown here is derived from an EMBL/GenBank/DDBJ whole genome shotgun (WGS) entry which is preliminary data.</text>
</comment>
<dbReference type="InterPro" id="IPR001296">
    <property type="entry name" value="Glyco_trans_1"/>
</dbReference>
<dbReference type="CDD" id="cd03808">
    <property type="entry name" value="GT4_CapM-like"/>
    <property type="match status" value="1"/>
</dbReference>
<reference evidence="3" key="1">
    <citation type="journal article" date="2020" name="mSystems">
        <title>Genome- and Community-Level Interaction Insights into Carbon Utilization and Element Cycling Functions of Hydrothermarchaeota in Hydrothermal Sediment.</title>
        <authorList>
            <person name="Zhou Z."/>
            <person name="Liu Y."/>
            <person name="Xu W."/>
            <person name="Pan J."/>
            <person name="Luo Z.H."/>
            <person name="Li M."/>
        </authorList>
    </citation>
    <scope>NUCLEOTIDE SEQUENCE [LARGE SCALE GENOMIC DNA]</scope>
    <source>
        <strain evidence="3">SpSt-258</strain>
    </source>
</reference>
<protein>
    <submittedName>
        <fullName evidence="3">Glycosyltransferase family 1 protein</fullName>
    </submittedName>
</protein>
<organism evidence="3">
    <name type="scientific">candidate division WOR-3 bacterium</name>
    <dbReference type="NCBI Taxonomy" id="2052148"/>
    <lineage>
        <taxon>Bacteria</taxon>
        <taxon>Bacteria division WOR-3</taxon>
    </lineage>
</organism>
<keyword evidence="3" id="KW-0808">Transferase</keyword>
<name>A0A7V1EIM6_UNCW3</name>
<accession>A0A7V1EIM6</accession>